<protein>
    <recommendedName>
        <fullName evidence="3 10">DNA-directed RNA polymerase subunit omega</fullName>
        <shortName evidence="10">RNAP omega subunit</shortName>
        <ecNumber evidence="2 10">2.7.7.6</ecNumber>
    </recommendedName>
    <alternativeName>
        <fullName evidence="10">RNA polymerase omega subunit</fullName>
    </alternativeName>
    <alternativeName>
        <fullName evidence="8 10">Transcriptase subunit omega</fullName>
    </alternativeName>
</protein>
<dbReference type="GO" id="GO:0000428">
    <property type="term" value="C:DNA-directed RNA polymerase complex"/>
    <property type="evidence" value="ECO:0007669"/>
    <property type="project" value="UniProtKB-KW"/>
</dbReference>
<dbReference type="Proteomes" id="UP000527860">
    <property type="component" value="Unassembled WGS sequence"/>
</dbReference>
<reference evidence="12" key="2">
    <citation type="submission" date="2020-04" db="EMBL/GenBank/DDBJ databases">
        <authorList>
            <person name="Tanveer F."/>
            <person name="Xie Y."/>
            <person name="Shinwari Z.K."/>
        </authorList>
    </citation>
    <scope>NUCLEOTIDE SEQUENCE</scope>
    <source>
        <strain evidence="12">MOSEL-ME25</strain>
    </source>
</reference>
<evidence type="ECO:0000256" key="8">
    <source>
        <dbReference type="ARBA" id="ARBA00029924"/>
    </source>
</evidence>
<dbReference type="GeneID" id="77845079"/>
<dbReference type="SUPFAM" id="SSF63562">
    <property type="entry name" value="RPB6/omega subunit-like"/>
    <property type="match status" value="1"/>
</dbReference>
<dbReference type="PANTHER" id="PTHR34476:SF1">
    <property type="entry name" value="DNA-DIRECTED RNA POLYMERASE SUBUNIT OMEGA"/>
    <property type="match status" value="1"/>
</dbReference>
<evidence type="ECO:0000313" key="12">
    <source>
        <dbReference type="EMBL" id="MDB0580317.1"/>
    </source>
</evidence>
<accession>A0A0C2E6X8</accession>
<keyword evidence="4 10" id="KW-0240">DNA-directed RNA polymerase</keyword>
<comment type="caution">
    <text evidence="11">The sequence shown here is derived from an EMBL/GenBank/DDBJ whole genome shotgun (WGS) entry which is preliminary data.</text>
</comment>
<evidence type="ECO:0000313" key="14">
    <source>
        <dbReference type="Proteomes" id="UP000527860"/>
    </source>
</evidence>
<evidence type="ECO:0000256" key="9">
    <source>
        <dbReference type="ARBA" id="ARBA00048552"/>
    </source>
</evidence>
<keyword evidence="6 10" id="KW-0548">Nucleotidyltransferase</keyword>
<evidence type="ECO:0000313" key="13">
    <source>
        <dbReference type="Proteomes" id="UP000031546"/>
    </source>
</evidence>
<dbReference type="PANTHER" id="PTHR34476">
    <property type="entry name" value="DNA-DIRECTED RNA POLYMERASE SUBUNIT OMEGA"/>
    <property type="match status" value="1"/>
</dbReference>
<dbReference type="InterPro" id="IPR006110">
    <property type="entry name" value="Pol_omega/Rpo6/RPB6"/>
</dbReference>
<reference evidence="11 13" key="1">
    <citation type="submission" date="2015-01" db="EMBL/GenBank/DDBJ databases">
        <title>Genome sequences of high lactate-tolerant strain Salinicoccus roseus W12 with industrial interest.</title>
        <authorList>
            <person name="Wang H."/>
            <person name="Yu B."/>
        </authorList>
    </citation>
    <scope>NUCLEOTIDE SEQUENCE [LARGE SCALE GENOMIC DNA]</scope>
    <source>
        <strain evidence="11 13">W12</strain>
    </source>
</reference>
<dbReference type="EMBL" id="JXII01000004">
    <property type="protein sequence ID" value="KIH71082.1"/>
    <property type="molecule type" value="Genomic_DNA"/>
</dbReference>
<proteinExistence type="inferred from homology"/>
<evidence type="ECO:0000256" key="4">
    <source>
        <dbReference type="ARBA" id="ARBA00022478"/>
    </source>
</evidence>
<dbReference type="SMART" id="SM01409">
    <property type="entry name" value="RNA_pol_Rpb6"/>
    <property type="match status" value="1"/>
</dbReference>
<dbReference type="Proteomes" id="UP000031546">
    <property type="component" value="Unassembled WGS sequence"/>
</dbReference>
<dbReference type="STRING" id="45670.SN16_05875"/>
<dbReference type="EC" id="2.7.7.6" evidence="2 10"/>
<name>A0A0C2E6X8_9STAP</name>
<evidence type="ECO:0000256" key="3">
    <source>
        <dbReference type="ARBA" id="ARBA00013725"/>
    </source>
</evidence>
<dbReference type="InterPro" id="IPR036161">
    <property type="entry name" value="RPB6/omega-like_sf"/>
</dbReference>
<comment type="similarity">
    <text evidence="1 10">Belongs to the RNA polymerase subunit omega family.</text>
</comment>
<evidence type="ECO:0000256" key="2">
    <source>
        <dbReference type="ARBA" id="ARBA00012418"/>
    </source>
</evidence>
<dbReference type="AlphaFoldDB" id="A0A0C2E6X8"/>
<evidence type="ECO:0000313" key="11">
    <source>
        <dbReference type="EMBL" id="KIH71082.1"/>
    </source>
</evidence>
<dbReference type="GO" id="GO:0003899">
    <property type="term" value="F:DNA-directed RNA polymerase activity"/>
    <property type="evidence" value="ECO:0007669"/>
    <property type="project" value="UniProtKB-UniRule"/>
</dbReference>
<evidence type="ECO:0000256" key="1">
    <source>
        <dbReference type="ARBA" id="ARBA00006711"/>
    </source>
</evidence>
<evidence type="ECO:0000256" key="5">
    <source>
        <dbReference type="ARBA" id="ARBA00022679"/>
    </source>
</evidence>
<dbReference type="GO" id="GO:0003677">
    <property type="term" value="F:DNA binding"/>
    <property type="evidence" value="ECO:0007669"/>
    <property type="project" value="UniProtKB-UniRule"/>
</dbReference>
<comment type="function">
    <text evidence="10">Promotes RNA polymerase assembly. Latches the N- and C-terminal regions of the beta' subunit thereby facilitating its interaction with the beta and alpha subunits.</text>
</comment>
<dbReference type="GO" id="GO:0006351">
    <property type="term" value="P:DNA-templated transcription"/>
    <property type="evidence" value="ECO:0007669"/>
    <property type="project" value="UniProtKB-UniRule"/>
</dbReference>
<keyword evidence="14" id="KW-1185">Reference proteome</keyword>
<dbReference type="HAMAP" id="MF_00366">
    <property type="entry name" value="RNApol_bact_RpoZ"/>
    <property type="match status" value="1"/>
</dbReference>
<keyword evidence="7 10" id="KW-0804">Transcription</keyword>
<dbReference type="Gene3D" id="3.90.940.10">
    <property type="match status" value="1"/>
</dbReference>
<reference evidence="12" key="3">
    <citation type="submission" date="2022-12" db="EMBL/GenBank/DDBJ databases">
        <title>Genome analysis and biological profiling of marine Salinicoccus roseus MOSEL-ME25.</title>
        <authorList>
            <person name="Mirza F.T."/>
            <person name="Xie Y."/>
            <person name="Shinwari Z.K."/>
        </authorList>
    </citation>
    <scope>NUCLEOTIDE SEQUENCE</scope>
    <source>
        <strain evidence="12">MOSEL-ME25</strain>
    </source>
</reference>
<organism evidence="11 13">
    <name type="scientific">Salinicoccus roseus</name>
    <dbReference type="NCBI Taxonomy" id="45670"/>
    <lineage>
        <taxon>Bacteria</taxon>
        <taxon>Bacillati</taxon>
        <taxon>Bacillota</taxon>
        <taxon>Bacilli</taxon>
        <taxon>Bacillales</taxon>
        <taxon>Staphylococcaceae</taxon>
        <taxon>Salinicoccus</taxon>
    </lineage>
</organism>
<sequence length="64" mass="7498">MLYPPIHELKKNVDSKYLVVTMAAKRARHLQDHPDDLVLDEYKTLKTVSRALEEIAENKVKEKH</sequence>
<gene>
    <name evidence="10 12" type="primary">rpoZ</name>
    <name evidence="12" type="ORF">F7P68_0007220</name>
    <name evidence="11" type="ORF">SN16_05875</name>
</gene>
<evidence type="ECO:0000256" key="10">
    <source>
        <dbReference type="HAMAP-Rule" id="MF_00366"/>
    </source>
</evidence>
<dbReference type="RefSeq" id="WP_031548489.1">
    <property type="nucleotide sequence ID" value="NZ_BMCA01000001.1"/>
</dbReference>
<evidence type="ECO:0000256" key="6">
    <source>
        <dbReference type="ARBA" id="ARBA00022695"/>
    </source>
</evidence>
<comment type="subunit">
    <text evidence="10">The RNAP catalytic core consists of 2 alpha, 1 beta, 1 beta' and 1 omega subunit. When a sigma factor is associated with the core the holoenzyme is formed, which can initiate transcription.</text>
</comment>
<dbReference type="OrthoDB" id="9815459at2"/>
<keyword evidence="5 10" id="KW-0808">Transferase</keyword>
<dbReference type="Pfam" id="PF01192">
    <property type="entry name" value="RNA_pol_Rpb6"/>
    <property type="match status" value="1"/>
</dbReference>
<comment type="catalytic activity">
    <reaction evidence="9 10">
        <text>RNA(n) + a ribonucleoside 5'-triphosphate = RNA(n+1) + diphosphate</text>
        <dbReference type="Rhea" id="RHEA:21248"/>
        <dbReference type="Rhea" id="RHEA-COMP:14527"/>
        <dbReference type="Rhea" id="RHEA-COMP:17342"/>
        <dbReference type="ChEBI" id="CHEBI:33019"/>
        <dbReference type="ChEBI" id="CHEBI:61557"/>
        <dbReference type="ChEBI" id="CHEBI:140395"/>
        <dbReference type="EC" id="2.7.7.6"/>
    </reaction>
</comment>
<dbReference type="EMBL" id="JABEVU030000001">
    <property type="protein sequence ID" value="MDB0580317.1"/>
    <property type="molecule type" value="Genomic_DNA"/>
</dbReference>
<evidence type="ECO:0000256" key="7">
    <source>
        <dbReference type="ARBA" id="ARBA00023163"/>
    </source>
</evidence>
<dbReference type="InterPro" id="IPR003716">
    <property type="entry name" value="DNA-dir_RNA_pol_omega"/>
</dbReference>
<dbReference type="NCBIfam" id="TIGR00690">
    <property type="entry name" value="rpoZ"/>
    <property type="match status" value="1"/>
</dbReference>